<feature type="region of interest" description="Disordered" evidence="1">
    <location>
        <begin position="212"/>
        <end position="243"/>
    </location>
</feature>
<sequence length="243" mass="26532">MKVEIWSDYACPFCFIGKRRFQEALDAFEHKDGVEVVYRSFELDPSAVHEPGRSIHELLAAKYGMTAEKARQSNESLGGQAAQLGLDFDFESMKPGNTFDAHRLMAWAKDQGKGDAMAERLFKAYFTDGLLLEDRKALEALAQEAGLSAADASAVLASDRYFEQVRAEEQDAAQLGIQGVPFYVLDRKYGVSGAQHPDAFLQVLRQAWEEREAEAAGAAPESAGDAGAACAPGDEACELPERS</sequence>
<dbReference type="PANTHER" id="PTHR13887">
    <property type="entry name" value="GLUTATHIONE S-TRANSFERASE KAPPA"/>
    <property type="match status" value="1"/>
</dbReference>
<dbReference type="InterPro" id="IPR036249">
    <property type="entry name" value="Thioredoxin-like_sf"/>
</dbReference>
<accession>A0A6H2H3D2</accession>
<evidence type="ECO:0000256" key="1">
    <source>
        <dbReference type="SAM" id="MobiDB-lite"/>
    </source>
</evidence>
<dbReference type="CDD" id="cd03024">
    <property type="entry name" value="DsbA_FrnE"/>
    <property type="match status" value="1"/>
</dbReference>
<evidence type="ECO:0000259" key="2">
    <source>
        <dbReference type="Pfam" id="PF01323"/>
    </source>
</evidence>
<evidence type="ECO:0000313" key="4">
    <source>
        <dbReference type="Proteomes" id="UP000502136"/>
    </source>
</evidence>
<feature type="domain" description="DSBA-like thioredoxin" evidence="2">
    <location>
        <begin position="3"/>
        <end position="204"/>
    </location>
</feature>
<dbReference type="RefSeq" id="WP_168909714.1">
    <property type="nucleotide sequence ID" value="NZ_CP051428.1"/>
</dbReference>
<dbReference type="Proteomes" id="UP000502136">
    <property type="component" value="Chromosome"/>
</dbReference>
<dbReference type="AlphaFoldDB" id="A0A6H2H3D2"/>
<organism evidence="3 4">
    <name type="scientific">Paenibacillus albicereus</name>
    <dbReference type="NCBI Taxonomy" id="2726185"/>
    <lineage>
        <taxon>Bacteria</taxon>
        <taxon>Bacillati</taxon>
        <taxon>Bacillota</taxon>
        <taxon>Bacilli</taxon>
        <taxon>Bacillales</taxon>
        <taxon>Paenibacillaceae</taxon>
        <taxon>Paenibacillus</taxon>
    </lineage>
</organism>
<gene>
    <name evidence="3" type="ORF">HGI30_04080</name>
</gene>
<name>A0A6H2H3D2_9BACL</name>
<protein>
    <submittedName>
        <fullName evidence="3">DsbA family oxidoreductase</fullName>
    </submittedName>
</protein>
<dbReference type="SUPFAM" id="SSF52833">
    <property type="entry name" value="Thioredoxin-like"/>
    <property type="match status" value="1"/>
</dbReference>
<proteinExistence type="predicted"/>
<reference evidence="3 4" key="1">
    <citation type="submission" date="2020-04" db="EMBL/GenBank/DDBJ databases">
        <title>Novel Paenibacillus strain UniB2 isolated from commercial digestive syrup.</title>
        <authorList>
            <person name="Thorat V."/>
            <person name="Kirdat K."/>
            <person name="Tiwarekar B."/>
            <person name="Yadav A."/>
        </authorList>
    </citation>
    <scope>NUCLEOTIDE SEQUENCE [LARGE SCALE GENOMIC DNA]</scope>
    <source>
        <strain evidence="3 4">UniB2</strain>
    </source>
</reference>
<dbReference type="Gene3D" id="3.40.30.10">
    <property type="entry name" value="Glutaredoxin"/>
    <property type="match status" value="1"/>
</dbReference>
<dbReference type="KEGG" id="palr:HGI30_04080"/>
<dbReference type="GO" id="GO:0016491">
    <property type="term" value="F:oxidoreductase activity"/>
    <property type="evidence" value="ECO:0007669"/>
    <property type="project" value="InterPro"/>
</dbReference>
<keyword evidence="4" id="KW-1185">Reference proteome</keyword>
<dbReference type="InterPro" id="IPR001853">
    <property type="entry name" value="DSBA-like_thioredoxin_dom"/>
</dbReference>
<feature type="compositionally biased region" description="Low complexity" evidence="1">
    <location>
        <begin position="215"/>
        <end position="234"/>
    </location>
</feature>
<dbReference type="Pfam" id="PF01323">
    <property type="entry name" value="DSBA"/>
    <property type="match status" value="1"/>
</dbReference>
<dbReference type="PANTHER" id="PTHR13887:SF41">
    <property type="entry name" value="THIOREDOXIN SUPERFAMILY PROTEIN"/>
    <property type="match status" value="1"/>
</dbReference>
<evidence type="ECO:0000313" key="3">
    <source>
        <dbReference type="EMBL" id="QJC54190.1"/>
    </source>
</evidence>
<dbReference type="EMBL" id="CP051428">
    <property type="protein sequence ID" value="QJC54190.1"/>
    <property type="molecule type" value="Genomic_DNA"/>
</dbReference>